<accession>A0ABW8AHV0</accession>
<feature type="transmembrane region" description="Helical" evidence="1">
    <location>
        <begin position="66"/>
        <end position="86"/>
    </location>
</feature>
<dbReference type="RefSeq" id="WP_398274142.1">
    <property type="nucleotide sequence ID" value="NZ_JBITLV010000001.1"/>
</dbReference>
<evidence type="ECO:0000256" key="1">
    <source>
        <dbReference type="SAM" id="Phobius"/>
    </source>
</evidence>
<proteinExistence type="predicted"/>
<keyword evidence="1" id="KW-0472">Membrane</keyword>
<name>A0ABW8AHV0_9ACTN</name>
<keyword evidence="1" id="KW-0812">Transmembrane</keyword>
<keyword evidence="3" id="KW-1185">Reference proteome</keyword>
<evidence type="ECO:0000313" key="2">
    <source>
        <dbReference type="EMBL" id="MFI7585738.1"/>
    </source>
</evidence>
<evidence type="ECO:0000313" key="3">
    <source>
        <dbReference type="Proteomes" id="UP001612915"/>
    </source>
</evidence>
<keyword evidence="1" id="KW-1133">Transmembrane helix</keyword>
<dbReference type="Proteomes" id="UP001612915">
    <property type="component" value="Unassembled WGS sequence"/>
</dbReference>
<comment type="caution">
    <text evidence="2">The sequence shown here is derived from an EMBL/GenBank/DDBJ whole genome shotgun (WGS) entry which is preliminary data.</text>
</comment>
<sequence>MSEPENEPVDEREQRVVRVRRAPRYFPFALTGFALGAVLGLVVAQLPPEQVDTIGKQLNTRSPEMTFVLLFGLIGVLLALGLALLLERRRH</sequence>
<protein>
    <submittedName>
        <fullName evidence="2">Uncharacterized protein</fullName>
    </submittedName>
</protein>
<feature type="transmembrane region" description="Helical" evidence="1">
    <location>
        <begin position="25"/>
        <end position="46"/>
    </location>
</feature>
<reference evidence="2 3" key="1">
    <citation type="submission" date="2024-10" db="EMBL/GenBank/DDBJ databases">
        <title>The Natural Products Discovery Center: Release of the First 8490 Sequenced Strains for Exploring Actinobacteria Biosynthetic Diversity.</title>
        <authorList>
            <person name="Kalkreuter E."/>
            <person name="Kautsar S.A."/>
            <person name="Yang D."/>
            <person name="Bader C.D."/>
            <person name="Teijaro C.N."/>
            <person name="Fluegel L."/>
            <person name="Davis C.M."/>
            <person name="Simpson J.R."/>
            <person name="Lauterbach L."/>
            <person name="Steele A.D."/>
            <person name="Gui C."/>
            <person name="Meng S."/>
            <person name="Li G."/>
            <person name="Viehrig K."/>
            <person name="Ye F."/>
            <person name="Su P."/>
            <person name="Kiefer A.F."/>
            <person name="Nichols A."/>
            <person name="Cepeda A.J."/>
            <person name="Yan W."/>
            <person name="Fan B."/>
            <person name="Jiang Y."/>
            <person name="Adhikari A."/>
            <person name="Zheng C.-J."/>
            <person name="Schuster L."/>
            <person name="Cowan T.M."/>
            <person name="Smanski M.J."/>
            <person name="Chevrette M.G."/>
            <person name="De Carvalho L.P.S."/>
            <person name="Shen B."/>
        </authorList>
    </citation>
    <scope>NUCLEOTIDE SEQUENCE [LARGE SCALE GENOMIC DNA]</scope>
    <source>
        <strain evidence="2 3">NPDC049639</strain>
    </source>
</reference>
<dbReference type="EMBL" id="JBITLV010000001">
    <property type="protein sequence ID" value="MFI7585738.1"/>
    <property type="molecule type" value="Genomic_DNA"/>
</dbReference>
<organism evidence="2 3">
    <name type="scientific">Spongisporangium articulatum</name>
    <dbReference type="NCBI Taxonomy" id="3362603"/>
    <lineage>
        <taxon>Bacteria</taxon>
        <taxon>Bacillati</taxon>
        <taxon>Actinomycetota</taxon>
        <taxon>Actinomycetes</taxon>
        <taxon>Kineosporiales</taxon>
        <taxon>Kineosporiaceae</taxon>
        <taxon>Spongisporangium</taxon>
    </lineage>
</organism>
<gene>
    <name evidence="2" type="ORF">ACIB24_01540</name>
</gene>